<dbReference type="Proteomes" id="UP001244341">
    <property type="component" value="Chromosome 8b"/>
</dbReference>
<feature type="region of interest" description="Disordered" evidence="1">
    <location>
        <begin position="244"/>
        <end position="265"/>
    </location>
</feature>
<protein>
    <submittedName>
        <fullName evidence="2">Uncharacterized protein</fullName>
    </submittedName>
</protein>
<proteinExistence type="predicted"/>
<name>A0ABY8U7X5_TETOB</name>
<evidence type="ECO:0000256" key="1">
    <source>
        <dbReference type="SAM" id="MobiDB-lite"/>
    </source>
</evidence>
<evidence type="ECO:0000313" key="3">
    <source>
        <dbReference type="Proteomes" id="UP001244341"/>
    </source>
</evidence>
<gene>
    <name evidence="2" type="ORF">OEZ85_014313</name>
</gene>
<dbReference type="EMBL" id="CP126215">
    <property type="protein sequence ID" value="WIA17474.1"/>
    <property type="molecule type" value="Genomic_DNA"/>
</dbReference>
<reference evidence="2 3" key="1">
    <citation type="submission" date="2023-05" db="EMBL/GenBank/DDBJ databases">
        <title>A 100% complete, gapless, phased diploid assembly of the Scenedesmus obliquus UTEX 3031 genome.</title>
        <authorList>
            <person name="Biondi T.C."/>
            <person name="Hanschen E.R."/>
            <person name="Kwon T."/>
            <person name="Eng W."/>
            <person name="Kruse C.P.S."/>
            <person name="Koehler S.I."/>
            <person name="Kunde Y."/>
            <person name="Gleasner C.D."/>
            <person name="You Mak K.T."/>
            <person name="Polle J."/>
            <person name="Hovde B.T."/>
            <person name="Starkenburg S.R."/>
        </authorList>
    </citation>
    <scope>NUCLEOTIDE SEQUENCE [LARGE SCALE GENOMIC DNA]</scope>
    <source>
        <strain evidence="2 3">DOE0152z</strain>
    </source>
</reference>
<accession>A0ABY8U7X5</accession>
<organism evidence="2 3">
    <name type="scientific">Tetradesmus obliquus</name>
    <name type="common">Green alga</name>
    <name type="synonym">Acutodesmus obliquus</name>
    <dbReference type="NCBI Taxonomy" id="3088"/>
    <lineage>
        <taxon>Eukaryota</taxon>
        <taxon>Viridiplantae</taxon>
        <taxon>Chlorophyta</taxon>
        <taxon>core chlorophytes</taxon>
        <taxon>Chlorophyceae</taxon>
        <taxon>CS clade</taxon>
        <taxon>Sphaeropleales</taxon>
        <taxon>Scenedesmaceae</taxon>
        <taxon>Tetradesmus</taxon>
    </lineage>
</organism>
<keyword evidence="3" id="KW-1185">Reference proteome</keyword>
<evidence type="ECO:0000313" key="2">
    <source>
        <dbReference type="EMBL" id="WIA17474.1"/>
    </source>
</evidence>
<sequence length="265" mass="29333">MAGNAYTNDVINLYEQVVPTLDDNSQLKARAAQVIQPITDHRTPNKRNREGWYNLASTELLAAIDDALSAGDITPAAVGGEAPTYDLKAADIQYAVFINSYMVHLAKDPRTGVMSGPSCAAVRKLFNQGLQAAADDRSELDEAVSKSWRFKFQWFITKALLFQANGNKLPASRKRQQPDEDEENAVDDIVVRKLVDENRQLADEKAQVLREKAQLADEKAQLAAEKVQLHDSLQEANNRLREAGKEQVLMPAEEDGNMVLSTPAK</sequence>